<dbReference type="Pfam" id="PF07992">
    <property type="entry name" value="Pyr_redox_2"/>
    <property type="match status" value="1"/>
</dbReference>
<dbReference type="InterPro" id="IPR036188">
    <property type="entry name" value="FAD/NAD-bd_sf"/>
</dbReference>
<evidence type="ECO:0000256" key="8">
    <source>
        <dbReference type="ARBA" id="ARBA00023004"/>
    </source>
</evidence>
<evidence type="ECO:0000256" key="1">
    <source>
        <dbReference type="ARBA" id="ARBA00001917"/>
    </source>
</evidence>
<dbReference type="InterPro" id="IPR001155">
    <property type="entry name" value="OxRdtase_FMN_N"/>
</dbReference>
<dbReference type="GO" id="GO:0010181">
    <property type="term" value="F:FMN binding"/>
    <property type="evidence" value="ECO:0007669"/>
    <property type="project" value="InterPro"/>
</dbReference>
<keyword evidence="13" id="KW-1185">Reference proteome</keyword>
<comment type="cofactor">
    <cofactor evidence="2">
        <name>[4Fe-4S] cluster</name>
        <dbReference type="ChEBI" id="CHEBI:49883"/>
    </cofactor>
</comment>
<dbReference type="SUPFAM" id="SSF51905">
    <property type="entry name" value="FAD/NAD(P)-binding domain"/>
    <property type="match status" value="1"/>
</dbReference>
<dbReference type="GO" id="GO:0016491">
    <property type="term" value="F:oxidoreductase activity"/>
    <property type="evidence" value="ECO:0007669"/>
    <property type="project" value="UniProtKB-KW"/>
</dbReference>
<evidence type="ECO:0000256" key="7">
    <source>
        <dbReference type="ARBA" id="ARBA00023002"/>
    </source>
</evidence>
<proteinExistence type="inferred from homology"/>
<dbReference type="CDD" id="cd02803">
    <property type="entry name" value="OYE_like_FMN_family"/>
    <property type="match status" value="1"/>
</dbReference>
<dbReference type="SUPFAM" id="SSF51395">
    <property type="entry name" value="FMN-linked oxidoreductases"/>
    <property type="match status" value="1"/>
</dbReference>
<dbReference type="GO" id="GO:0051536">
    <property type="term" value="F:iron-sulfur cluster binding"/>
    <property type="evidence" value="ECO:0007669"/>
    <property type="project" value="UniProtKB-KW"/>
</dbReference>
<evidence type="ECO:0000313" key="12">
    <source>
        <dbReference type="EMBL" id="TRW46444.1"/>
    </source>
</evidence>
<dbReference type="PANTHER" id="PTHR42917">
    <property type="entry name" value="2,4-DIENOYL-COA REDUCTASE"/>
    <property type="match status" value="1"/>
</dbReference>
<dbReference type="PRINTS" id="PR00368">
    <property type="entry name" value="FADPNR"/>
</dbReference>
<evidence type="ECO:0000259" key="11">
    <source>
        <dbReference type="Pfam" id="PF07992"/>
    </source>
</evidence>
<evidence type="ECO:0000256" key="6">
    <source>
        <dbReference type="ARBA" id="ARBA00022723"/>
    </source>
</evidence>
<protein>
    <submittedName>
        <fullName evidence="12">NADH:flavin oxidoreductase</fullName>
    </submittedName>
</protein>
<gene>
    <name evidence="12" type="ORF">FJ693_05825</name>
</gene>
<dbReference type="Proteomes" id="UP000318693">
    <property type="component" value="Unassembled WGS sequence"/>
</dbReference>
<sequence>MTSFTSLLSPITIGNLTLPNRVLLSPMGTEMGTPDGMSTPAEAAYYAARAAGGTGLVITGITFVADDFDPIAPGLARIDGDQYVPGLRAIADAVHEAGGLFSVQLTGGLGRNNQYCATLGMEPRSASDNTWFFDPSVISRPLEVAEIQLLVRRFGEAAARVKEAGADAIDIHGHTGYLIDQFMSACWNRRTDEYGGSVENRCRFVREIIAAIKTNAPGLPVSFRISVDHKFDGGRTWDETQHIVKELERAGIDLIIADDGSYEAMDYVFPPYYLGDDCMVTAAERIKAVVDVPVAACGNITPENGEKILARGGADMIAIGRGLIADPDIVNKLRAGHAASIRPCIRCNQLCTGNAFVGKPLGCAVNPEVGYEGKRVLTTAADPKRVVIVGAGPAGLEAARVAGARGHDVRVYERENHIGGVLLPAATPDFKRELRKMIDWWDAELAELPGVEVKLGYEIRPDSAELKDADVVLVATGSHPLAPASIPGIEKAVEVIDGHTGAPLGKRVVVCGGGLSGADFALEIAEQGHEVTIVEMAEDIARDMFSINKVSLDRSLAEAGVRVLTRTRVTAITDSGVVADGPDGPVTLEADTVVSSFGVRPARELVEALTARDDVTDRVYAMGDCVDPRKVGDAINEGYELAYSI</sequence>
<keyword evidence="7" id="KW-0560">Oxidoreductase</keyword>
<comment type="similarity">
    <text evidence="3">In the N-terminal section; belongs to the NADH:flavin oxidoreductase/NADH oxidase family.</text>
</comment>
<dbReference type="PANTHER" id="PTHR42917:SF2">
    <property type="entry name" value="2,4-DIENOYL-COA REDUCTASE [(2E)-ENOYL-COA-PRODUCING]"/>
    <property type="match status" value="1"/>
</dbReference>
<dbReference type="EMBL" id="VJXR01000010">
    <property type="protein sequence ID" value="TRW46444.1"/>
    <property type="molecule type" value="Genomic_DNA"/>
</dbReference>
<dbReference type="Gene3D" id="3.50.50.60">
    <property type="entry name" value="FAD/NAD(P)-binding domain"/>
    <property type="match status" value="1"/>
</dbReference>
<evidence type="ECO:0000259" key="10">
    <source>
        <dbReference type="Pfam" id="PF00724"/>
    </source>
</evidence>
<evidence type="ECO:0000256" key="3">
    <source>
        <dbReference type="ARBA" id="ARBA00011048"/>
    </source>
</evidence>
<name>A0A552WUJ0_9MICO</name>
<dbReference type="PRINTS" id="PR00469">
    <property type="entry name" value="PNDRDTASEII"/>
</dbReference>
<keyword evidence="4" id="KW-0285">Flavoprotein</keyword>
<dbReference type="GO" id="GO:0046872">
    <property type="term" value="F:metal ion binding"/>
    <property type="evidence" value="ECO:0007669"/>
    <property type="project" value="UniProtKB-KW"/>
</dbReference>
<evidence type="ECO:0000256" key="9">
    <source>
        <dbReference type="ARBA" id="ARBA00023014"/>
    </source>
</evidence>
<reference evidence="12 13" key="1">
    <citation type="submission" date="2019-07" db="EMBL/GenBank/DDBJ databases">
        <title>Georgenia wutianyii sp. nov. and Georgenia *** sp. nov. isolated from plateau pika (Ochotona curzoniae) in the Qinghai-Tibet plateau of China.</title>
        <authorList>
            <person name="Tian Z."/>
        </authorList>
    </citation>
    <scope>NUCLEOTIDE SEQUENCE [LARGE SCALE GENOMIC DNA]</scope>
    <source>
        <strain evidence="12 13">Z446</strain>
    </source>
</reference>
<dbReference type="InterPro" id="IPR013785">
    <property type="entry name" value="Aldolase_TIM"/>
</dbReference>
<dbReference type="AlphaFoldDB" id="A0A552WUJ0"/>
<keyword evidence="5" id="KW-0288">FMN</keyword>
<keyword evidence="9" id="KW-0411">Iron-sulfur</keyword>
<feature type="domain" description="NADH:flavin oxidoreductase/NADH oxidase N-terminal" evidence="10">
    <location>
        <begin position="7"/>
        <end position="336"/>
    </location>
</feature>
<evidence type="ECO:0000256" key="4">
    <source>
        <dbReference type="ARBA" id="ARBA00022630"/>
    </source>
</evidence>
<comment type="cofactor">
    <cofactor evidence="1">
        <name>FMN</name>
        <dbReference type="ChEBI" id="CHEBI:58210"/>
    </cofactor>
</comment>
<dbReference type="RefSeq" id="WP_143417586.1">
    <property type="nucleotide sequence ID" value="NZ_VJXR01000010.1"/>
</dbReference>
<keyword evidence="6" id="KW-0479">Metal-binding</keyword>
<evidence type="ECO:0000256" key="2">
    <source>
        <dbReference type="ARBA" id="ARBA00001966"/>
    </source>
</evidence>
<dbReference type="Gene3D" id="3.40.50.720">
    <property type="entry name" value="NAD(P)-binding Rossmann-like Domain"/>
    <property type="match status" value="1"/>
</dbReference>
<organism evidence="12 13">
    <name type="scientific">Georgenia yuyongxinii</name>
    <dbReference type="NCBI Taxonomy" id="2589797"/>
    <lineage>
        <taxon>Bacteria</taxon>
        <taxon>Bacillati</taxon>
        <taxon>Actinomycetota</taxon>
        <taxon>Actinomycetes</taxon>
        <taxon>Micrococcales</taxon>
        <taxon>Bogoriellaceae</taxon>
        <taxon>Georgenia</taxon>
    </lineage>
</organism>
<accession>A0A552WUJ0</accession>
<evidence type="ECO:0000313" key="13">
    <source>
        <dbReference type="Proteomes" id="UP000318693"/>
    </source>
</evidence>
<evidence type="ECO:0000256" key="5">
    <source>
        <dbReference type="ARBA" id="ARBA00022643"/>
    </source>
</evidence>
<dbReference type="InterPro" id="IPR023753">
    <property type="entry name" value="FAD/NAD-binding_dom"/>
</dbReference>
<dbReference type="Gene3D" id="3.20.20.70">
    <property type="entry name" value="Aldolase class I"/>
    <property type="match status" value="1"/>
</dbReference>
<dbReference type="InterPro" id="IPR051793">
    <property type="entry name" value="NADH:flavin_oxidoreductase"/>
</dbReference>
<dbReference type="Pfam" id="PF00724">
    <property type="entry name" value="Oxidored_FMN"/>
    <property type="match status" value="1"/>
</dbReference>
<feature type="domain" description="FAD/NAD(P)-binding" evidence="11">
    <location>
        <begin position="385"/>
        <end position="637"/>
    </location>
</feature>
<comment type="caution">
    <text evidence="12">The sequence shown here is derived from an EMBL/GenBank/DDBJ whole genome shotgun (WGS) entry which is preliminary data.</text>
</comment>
<keyword evidence="8" id="KW-0408">Iron</keyword>